<keyword evidence="2" id="KW-0472">Membrane</keyword>
<proteinExistence type="predicted"/>
<keyword evidence="4" id="KW-1185">Reference proteome</keyword>
<evidence type="ECO:0000313" key="3">
    <source>
        <dbReference type="EMBL" id="UUY48523.1"/>
    </source>
</evidence>
<organism evidence="3 4">
    <name type="scientific">Streptomyces yangpuensis</name>
    <dbReference type="NCBI Taxonomy" id="1648182"/>
    <lineage>
        <taxon>Bacteria</taxon>
        <taxon>Bacillati</taxon>
        <taxon>Actinomycetota</taxon>
        <taxon>Actinomycetes</taxon>
        <taxon>Kitasatosporales</taxon>
        <taxon>Streptomycetaceae</taxon>
        <taxon>Streptomyces</taxon>
    </lineage>
</organism>
<dbReference type="GeneID" id="95574920"/>
<feature type="compositionally biased region" description="Low complexity" evidence="1">
    <location>
        <begin position="25"/>
        <end position="42"/>
    </location>
</feature>
<evidence type="ECO:0000256" key="1">
    <source>
        <dbReference type="SAM" id="MobiDB-lite"/>
    </source>
</evidence>
<evidence type="ECO:0000313" key="4">
    <source>
        <dbReference type="Proteomes" id="UP001057738"/>
    </source>
</evidence>
<reference evidence="3" key="1">
    <citation type="submission" date="2022-08" db="EMBL/GenBank/DDBJ databases">
        <authorList>
            <person name="Tian L."/>
        </authorList>
    </citation>
    <scope>NUCLEOTIDE SEQUENCE</scope>
    <source>
        <strain evidence="3">CM253</strain>
    </source>
</reference>
<gene>
    <name evidence="3" type="ORF">NRK68_15680</name>
</gene>
<keyword evidence="2" id="KW-0812">Transmembrane</keyword>
<dbReference type="Proteomes" id="UP001057738">
    <property type="component" value="Chromosome"/>
</dbReference>
<accession>A0ABY5PXN1</accession>
<name>A0ABY5PXN1_9ACTN</name>
<feature type="region of interest" description="Disordered" evidence="1">
    <location>
        <begin position="1"/>
        <end position="42"/>
    </location>
</feature>
<protein>
    <submittedName>
        <fullName evidence="3">Uncharacterized protein</fullName>
    </submittedName>
</protein>
<dbReference type="EMBL" id="CP102514">
    <property type="protein sequence ID" value="UUY48523.1"/>
    <property type="molecule type" value="Genomic_DNA"/>
</dbReference>
<feature type="compositionally biased region" description="Basic and acidic residues" evidence="1">
    <location>
        <begin position="12"/>
        <end position="24"/>
    </location>
</feature>
<sequence length="300" mass="30995">MSEQQNAVDAAQHNEVEAAQHDEPAAAPEPAAAAEPATSAEPAVAVAAAPVRKGNRRTLALISAAVGVVVLAGGGVAAAVALADAERTAPTRYWMAEDHITGGTPAPVPSVPPNDLTGKLMPLPADYWPGPDLDAEGNHYFLASDRALEAFKGARTGLSSSERAERDKALADLKLKGLAGRSYARAEGNGAAVAEVRLTQADPQQLARFAEFTKKFIELTAGGGEAPQVEGYPQAKCGLDDSLKGGKDGKDKIVAVDCVAAEGDVLVTFRMYGSKGFAAKDAASLFKQQLDHLKSPGESA</sequence>
<evidence type="ECO:0000256" key="2">
    <source>
        <dbReference type="SAM" id="Phobius"/>
    </source>
</evidence>
<feature type="transmembrane region" description="Helical" evidence="2">
    <location>
        <begin position="59"/>
        <end position="83"/>
    </location>
</feature>
<keyword evidence="2" id="KW-1133">Transmembrane helix</keyword>
<dbReference type="RefSeq" id="WP_257856036.1">
    <property type="nucleotide sequence ID" value="NZ_CP102514.1"/>
</dbReference>